<evidence type="ECO:0000313" key="4">
    <source>
        <dbReference type="Proteomes" id="UP000483286"/>
    </source>
</evidence>
<feature type="region of interest" description="Disordered" evidence="1">
    <location>
        <begin position="227"/>
        <end position="260"/>
    </location>
</feature>
<feature type="region of interest" description="Disordered" evidence="1">
    <location>
        <begin position="961"/>
        <end position="1014"/>
    </location>
</feature>
<name>A0A7C9LRV9_9DEIO</name>
<protein>
    <submittedName>
        <fullName evidence="3">DUF4157 domain-containing protein</fullName>
    </submittedName>
</protein>
<dbReference type="Pfam" id="PF13699">
    <property type="entry name" value="eCIS_core"/>
    <property type="match status" value="1"/>
</dbReference>
<feature type="domain" description="eCIS core" evidence="2">
    <location>
        <begin position="1428"/>
        <end position="1500"/>
    </location>
</feature>
<evidence type="ECO:0000313" key="3">
    <source>
        <dbReference type="EMBL" id="MVN85680.1"/>
    </source>
</evidence>
<proteinExistence type="predicted"/>
<feature type="region of interest" description="Disordered" evidence="1">
    <location>
        <begin position="98"/>
        <end position="135"/>
    </location>
</feature>
<feature type="compositionally biased region" description="Basic and acidic residues" evidence="1">
    <location>
        <begin position="482"/>
        <end position="497"/>
    </location>
</feature>
<feature type="region of interest" description="Disordered" evidence="1">
    <location>
        <begin position="1534"/>
        <end position="1638"/>
    </location>
</feature>
<gene>
    <name evidence="3" type="ORF">GO986_02760</name>
</gene>
<evidence type="ECO:0000259" key="2">
    <source>
        <dbReference type="Pfam" id="PF13699"/>
    </source>
</evidence>
<feature type="compositionally biased region" description="Basic and acidic residues" evidence="1">
    <location>
        <begin position="653"/>
        <end position="674"/>
    </location>
</feature>
<feature type="compositionally biased region" description="Low complexity" evidence="1">
    <location>
        <begin position="882"/>
        <end position="901"/>
    </location>
</feature>
<feature type="region of interest" description="Disordered" evidence="1">
    <location>
        <begin position="147"/>
        <end position="173"/>
    </location>
</feature>
<reference evidence="3 4" key="1">
    <citation type="submission" date="2019-12" db="EMBL/GenBank/DDBJ databases">
        <title>Deinococcus sp. HMF7620 Genome sequencing and assembly.</title>
        <authorList>
            <person name="Kang H."/>
            <person name="Kim H."/>
            <person name="Joh K."/>
        </authorList>
    </citation>
    <scope>NUCLEOTIDE SEQUENCE [LARGE SCALE GENOMIC DNA]</scope>
    <source>
        <strain evidence="3 4">HMF7620</strain>
    </source>
</reference>
<accession>A0A7C9LRV9</accession>
<feature type="region of interest" description="Disordered" evidence="1">
    <location>
        <begin position="289"/>
        <end position="333"/>
    </location>
</feature>
<feature type="compositionally biased region" description="Low complexity" evidence="1">
    <location>
        <begin position="1599"/>
        <end position="1613"/>
    </location>
</feature>
<feature type="region of interest" description="Disordered" evidence="1">
    <location>
        <begin position="595"/>
        <end position="677"/>
    </location>
</feature>
<feature type="region of interest" description="Disordered" evidence="1">
    <location>
        <begin position="441"/>
        <end position="564"/>
    </location>
</feature>
<feature type="region of interest" description="Disordered" evidence="1">
    <location>
        <begin position="873"/>
        <end position="940"/>
    </location>
</feature>
<feature type="compositionally biased region" description="Polar residues" evidence="1">
    <location>
        <begin position="972"/>
        <end position="985"/>
    </location>
</feature>
<comment type="caution">
    <text evidence="3">The sequence shown here is derived from an EMBL/GenBank/DDBJ whole genome shotgun (WGS) entry which is preliminary data.</text>
</comment>
<feature type="compositionally biased region" description="Polar residues" evidence="1">
    <location>
        <begin position="296"/>
        <end position="318"/>
    </location>
</feature>
<dbReference type="Proteomes" id="UP000483286">
    <property type="component" value="Unassembled WGS sequence"/>
</dbReference>
<feature type="compositionally biased region" description="Polar residues" evidence="1">
    <location>
        <begin position="1544"/>
        <end position="1554"/>
    </location>
</feature>
<feature type="region of interest" description="Disordered" evidence="1">
    <location>
        <begin position="1232"/>
        <end position="1254"/>
    </location>
</feature>
<organism evidence="3 4">
    <name type="scientific">Deinococcus arboris</name>
    <dbReference type="NCBI Taxonomy" id="2682977"/>
    <lineage>
        <taxon>Bacteria</taxon>
        <taxon>Thermotogati</taxon>
        <taxon>Deinococcota</taxon>
        <taxon>Deinococci</taxon>
        <taxon>Deinococcales</taxon>
        <taxon>Deinococcaceae</taxon>
        <taxon>Deinococcus</taxon>
    </lineage>
</organism>
<dbReference type="InterPro" id="IPR025295">
    <property type="entry name" value="eCIS_core_dom"/>
</dbReference>
<keyword evidence="4" id="KW-1185">Reference proteome</keyword>
<dbReference type="EMBL" id="WQLB01000002">
    <property type="protein sequence ID" value="MVN85680.1"/>
    <property type="molecule type" value="Genomic_DNA"/>
</dbReference>
<feature type="compositionally biased region" description="Pro residues" evidence="1">
    <location>
        <begin position="1585"/>
        <end position="1598"/>
    </location>
</feature>
<evidence type="ECO:0000256" key="1">
    <source>
        <dbReference type="SAM" id="MobiDB-lite"/>
    </source>
</evidence>
<feature type="compositionally biased region" description="Polar residues" evidence="1">
    <location>
        <begin position="917"/>
        <end position="930"/>
    </location>
</feature>
<feature type="compositionally biased region" description="Low complexity" evidence="1">
    <location>
        <begin position="160"/>
        <end position="173"/>
    </location>
</feature>
<sequence>MERSFVSIFDDRLRRLKHASRMAVTQQDIPARPTAPALPWPALPTGRVTPPVSVSAPRRVVARLVTMPPTPAEPVLAPVAPAPPAPSPANRLAERLSFQSEPVPRTPDVAVPPVKAPEAFPSDPVWESEQQDPYGDTQEALEAGLLTSPPVQGMPPAPWSAEPAETPATSPAPRRALSFAETLALNQQLETLQPRDQGDLAEAAQPPVLSPSAPLLPAISPAEPVALPESRSALAEPSTTPAANRPQAQPPASAPLTPEREAPSIPVALPVTATVAEPAHSQLSLPEAQLPAVEESQVTTQDAQNLSQTAATAEPSSDSAIPAEEPPPLLSPLPADVRAAHEQERRELEALLRATNSDIPVRLPRRPRPVVLPRPAAPSVEEKEVKPAAPIPAEQSQSILARLNRYAELEASGEVSASMIPLHRMESWDDHHPDQNLAAEGQTTETASETVAPAPTPAVSNAAVPATPAPTRLKARASRAGHSKEARSASTRRKDTGTEADEEPDTALPRAASPPGEAVMSAPSMPQPGQPRQAFDDAEAVRLSDFEDATAESNDTVERPRLLTAPLQLPDLPALDRSPLNEIDPVMPQAISPELGARALMRQESSSPLLKRAPVEQEPPQIRSATSESAPPPAPIREPGATLPVAPLAKSVPEVREVRSPERLVPRGLEERGSLPEQLAPAVVPQQTINQPEASPSALVVDAAISKPVEAVQSPPSLPVASPTAQQPTVILPSVPVSRALEPQSEALASVPEPIQLISRRELVESRTPLPVPKAPVALSALPEASQADQLDSSISPLPAQLTTSSKRATPLVAAPTGQTPTPHIAVPAAVLPTFIPVPLQEESVPAPRPTPALNAQVLAAAASPLPAPLIPSLFKGQESRPTPTAAAPLPSLAATPPSSSNAVQRVEAPAQREGILQQTPNSTVPSSNPGDRAPEANASASLPLSATEILEPALTAWSAGPALSAPPRPNSIDSESARPQTTAPQALVIPESRPTRPDLAPQPAALSRPTVNGPRPVMPVQLVPSGAALPPEALLVPSAVQTSGTPTLPQNEPARWNPLTPARPVVEPVIQPVLPQFSTPAEVTRTESFGSMAPAIHWPAAPPLLPIPAPKADAAEPGRVAAPVEVTLPNVPTQLDGAQAVLPALTPALHPVLTMPALSEINNPRLPELATLGSLTPSPSPLVAPVAIAPVSAPWSGPQIAEAVQPGALPSAFPVAPSDLAVPVLRTPVFTEPSRAQPPTTKSGASALPGTPSLSALTASPLLPVTPPSSTSFDSRWSALQPARSLTEATWPDVGGLIPPVVQAASPVAPGLLALPNSAVVSPVSQTAPSLTPVAAPLGIQPISAGPALEAAQPIMPPAPLGRAPAEVRPPPARLGPPTLGKPRSASPLPSQPVVPGTLLEMPGQAPLAQAVQTAFQRDGHGQAFAPSVQAALQRTLGTDLGDVRVVQNVHVPAALKAAQAHGLTVGQTVFLAPETRLDTPAGLALAAHEVTHAVRHTRPNFVPEVLRRAAPQAQSHDEEGVALATEHAALREHTTRPDPVSVNWSRQGSQANRLPGLPAPWDAMPVWDEPASASTRHHAAPPAALPLPAAPPPQAGPTPWAHAAAADRPAPSSAPPPAASTPSVGRRVAPTPQVDLDQVAREVYARLRDRLGAELRRL</sequence>
<feature type="region of interest" description="Disordered" evidence="1">
    <location>
        <begin position="1355"/>
        <end position="1401"/>
    </location>
</feature>